<accession>A0A317E5K8</accession>
<dbReference type="AlphaFoldDB" id="A0A317E5K8"/>
<evidence type="ECO:0000256" key="1">
    <source>
        <dbReference type="SAM" id="Coils"/>
    </source>
</evidence>
<proteinExistence type="predicted"/>
<name>A0A317E5K8_9PROT</name>
<dbReference type="SUPFAM" id="SSF56935">
    <property type="entry name" value="Porins"/>
    <property type="match status" value="1"/>
</dbReference>
<evidence type="ECO:0000313" key="4">
    <source>
        <dbReference type="Proteomes" id="UP000246077"/>
    </source>
</evidence>
<dbReference type="InterPro" id="IPR045748">
    <property type="entry name" value="DcaP"/>
</dbReference>
<reference evidence="4" key="1">
    <citation type="submission" date="2018-05" db="EMBL/GenBank/DDBJ databases">
        <title>Zavarzinia sp. HR-AS.</title>
        <authorList>
            <person name="Lee Y."/>
            <person name="Jeon C.O."/>
        </authorList>
    </citation>
    <scope>NUCLEOTIDE SEQUENCE [LARGE SCALE GENOMIC DNA]</scope>
    <source>
        <strain evidence="4">DSM 1231</strain>
    </source>
</reference>
<evidence type="ECO:0000313" key="3">
    <source>
        <dbReference type="EMBL" id="PWR21644.1"/>
    </source>
</evidence>
<keyword evidence="4" id="KW-1185">Reference proteome</keyword>
<feature type="chain" id="PRO_5032300648" evidence="2">
    <location>
        <begin position="20"/>
        <end position="432"/>
    </location>
</feature>
<dbReference type="Pfam" id="PF19577">
    <property type="entry name" value="DcaP"/>
    <property type="match status" value="1"/>
</dbReference>
<dbReference type="RefSeq" id="WP_109920289.1">
    <property type="nucleotide sequence ID" value="NZ_QGLF01000002.1"/>
</dbReference>
<comment type="caution">
    <text evidence="3">The sequence shown here is derived from an EMBL/GenBank/DDBJ whole genome shotgun (WGS) entry which is preliminary data.</text>
</comment>
<keyword evidence="1" id="KW-0175">Coiled coil</keyword>
<evidence type="ECO:0000256" key="2">
    <source>
        <dbReference type="SAM" id="SignalP"/>
    </source>
</evidence>
<gene>
    <name evidence="3" type="ORF">DKG75_06490</name>
</gene>
<dbReference type="EMBL" id="QGLF01000002">
    <property type="protein sequence ID" value="PWR21644.1"/>
    <property type="molecule type" value="Genomic_DNA"/>
</dbReference>
<protein>
    <submittedName>
        <fullName evidence="3">Uncharacterized protein</fullName>
    </submittedName>
</protein>
<keyword evidence="2" id="KW-0732">Signal</keyword>
<feature type="signal peptide" evidence="2">
    <location>
        <begin position="1"/>
        <end position="19"/>
    </location>
</feature>
<dbReference type="OrthoDB" id="9763822at2"/>
<feature type="coiled-coil region" evidence="1">
    <location>
        <begin position="24"/>
        <end position="51"/>
    </location>
</feature>
<sequence>MWKGSIILAALALPATAMAADPAIEDLKRQIDALQSKVQALEGRQQATEVKQEQALTEDDLKGSMPGSIRIPGTSTSLKIGGYVKLDGVYDFGGPSGSTASADGIPIGGVPVRDNQFQFNARQSRINIATETPFDDIKVRSFIEVDFYGTGGNEAASNSAGIRLRQAVVTAGAFTVGQTFTTLYDAAAATETLDFAARPGETSIRQPLVRYTWKQGPGALAVSLENPESDFTGNVAANSAVPTALGSVPNPNFDHVPDLVGSYTYSFDWGHLSAQGLLRQVSVDNGTVEDSVVGYGLGLSGSIKLGGKSKLMFHGLYGSGIARYFALGFGGSASFDGTSLDAQTAWGGDVTLQYWWTDTVRSNVAVSYQDVDYNSIALASANKELMSVHANLIATILPPLDVGIEYIHARRETFGGLDGDLDRLQASVIYRY</sequence>
<dbReference type="Proteomes" id="UP000246077">
    <property type="component" value="Unassembled WGS sequence"/>
</dbReference>
<organism evidence="3 4">
    <name type="scientific">Zavarzinia compransoris</name>
    <dbReference type="NCBI Taxonomy" id="1264899"/>
    <lineage>
        <taxon>Bacteria</taxon>
        <taxon>Pseudomonadati</taxon>
        <taxon>Pseudomonadota</taxon>
        <taxon>Alphaproteobacteria</taxon>
        <taxon>Rhodospirillales</taxon>
        <taxon>Zavarziniaceae</taxon>
        <taxon>Zavarzinia</taxon>
    </lineage>
</organism>